<keyword evidence="3" id="KW-1185">Reference proteome</keyword>
<evidence type="ECO:0000259" key="1">
    <source>
        <dbReference type="Pfam" id="PF01717"/>
    </source>
</evidence>
<dbReference type="SUPFAM" id="SSF51726">
    <property type="entry name" value="UROD/MetE-like"/>
    <property type="match status" value="1"/>
</dbReference>
<dbReference type="Gene3D" id="3.20.20.210">
    <property type="match status" value="1"/>
</dbReference>
<dbReference type="PANTHER" id="PTHR43844:SF2">
    <property type="entry name" value="SYNTHASE, VITAMIN-B12 INDEPENDENT, PUTATIVE (AFU_ORTHOLOGUE AFUA_3G12060)-RELATED"/>
    <property type="match status" value="1"/>
</dbReference>
<feature type="domain" description="Cobalamin-independent methionine synthase MetE C-terminal/archaeal" evidence="1">
    <location>
        <begin position="130"/>
        <end position="271"/>
    </location>
</feature>
<dbReference type="Proteomes" id="UP000663828">
    <property type="component" value="Unassembled WGS sequence"/>
</dbReference>
<dbReference type="InterPro" id="IPR038071">
    <property type="entry name" value="UROD/MetE-like_sf"/>
</dbReference>
<protein>
    <recommendedName>
        <fullName evidence="1">Cobalamin-independent methionine synthase MetE C-terminal/archaeal domain-containing protein</fullName>
    </recommendedName>
</protein>
<dbReference type="EMBL" id="CAJNOR010004760">
    <property type="protein sequence ID" value="CAF1525745.1"/>
    <property type="molecule type" value="Genomic_DNA"/>
</dbReference>
<name>A0A815VAY2_ADIRI</name>
<reference evidence="2" key="1">
    <citation type="submission" date="2021-02" db="EMBL/GenBank/DDBJ databases">
        <authorList>
            <person name="Nowell W R."/>
        </authorList>
    </citation>
    <scope>NUCLEOTIDE SEQUENCE</scope>
</reference>
<organism evidence="2 3">
    <name type="scientific">Adineta ricciae</name>
    <name type="common">Rotifer</name>
    <dbReference type="NCBI Taxonomy" id="249248"/>
    <lineage>
        <taxon>Eukaryota</taxon>
        <taxon>Metazoa</taxon>
        <taxon>Spiralia</taxon>
        <taxon>Gnathifera</taxon>
        <taxon>Rotifera</taxon>
        <taxon>Eurotatoria</taxon>
        <taxon>Bdelloidea</taxon>
        <taxon>Adinetida</taxon>
        <taxon>Adinetidae</taxon>
        <taxon>Adineta</taxon>
    </lineage>
</organism>
<comment type="caution">
    <text evidence="2">The sequence shown here is derived from an EMBL/GenBank/DDBJ whole genome shotgun (WGS) entry which is preliminary data.</text>
</comment>
<dbReference type="GO" id="GO:0008270">
    <property type="term" value="F:zinc ion binding"/>
    <property type="evidence" value="ECO:0007669"/>
    <property type="project" value="InterPro"/>
</dbReference>
<dbReference type="GO" id="GO:0003871">
    <property type="term" value="F:5-methyltetrahydropteroyltriglutamate-homocysteine S-methyltransferase activity"/>
    <property type="evidence" value="ECO:0007669"/>
    <property type="project" value="InterPro"/>
</dbReference>
<dbReference type="AlphaFoldDB" id="A0A815VAY2"/>
<sequence>MRSNQSYVYRYYIRPSHFSKSINLARTRTVTIPSELISSIPRSVELVEAQRTWRDGELTVDQLALLQEKDSQNVLFELERTGSIQLTDGELTKPSFFNYPRTVPKLIDAPFRYSTEVYETSIKTSRHSSIGLTTEKDVRQCLEADADKVQLDFAKIELTLKMKQNANLLKEFIEINNRLLNRFSREEQKKIEVHVCFDNKSDNVQSSGIDYSEVLEQIQPHQRVFIGVTDSTNEHVETAEEIRDLIPKAAKYIPIDQLGTTDDCGFAPYNDSEPISREKCYDKIRARIQGTKLAEEILNQPL</sequence>
<dbReference type="InterPro" id="IPR002629">
    <property type="entry name" value="Met_Synth_C/arc"/>
</dbReference>
<accession>A0A815VAY2</accession>
<proteinExistence type="predicted"/>
<evidence type="ECO:0000313" key="3">
    <source>
        <dbReference type="Proteomes" id="UP000663828"/>
    </source>
</evidence>
<dbReference type="Pfam" id="PF01717">
    <property type="entry name" value="Meth_synt_2"/>
    <property type="match status" value="1"/>
</dbReference>
<evidence type="ECO:0000313" key="2">
    <source>
        <dbReference type="EMBL" id="CAF1525745.1"/>
    </source>
</evidence>
<dbReference type="GO" id="GO:0009086">
    <property type="term" value="P:methionine biosynthetic process"/>
    <property type="evidence" value="ECO:0007669"/>
    <property type="project" value="InterPro"/>
</dbReference>
<gene>
    <name evidence="2" type="ORF">XAT740_LOCUS41094</name>
</gene>
<dbReference type="PANTHER" id="PTHR43844">
    <property type="entry name" value="METHIONINE SYNTHASE"/>
    <property type="match status" value="1"/>
</dbReference>